<dbReference type="OrthoDB" id="9806365at2"/>
<comment type="similarity">
    <text evidence="9">Belongs to the SecE/SEC61-gamma family.</text>
</comment>
<dbReference type="GO" id="GO:0005886">
    <property type="term" value="C:plasma membrane"/>
    <property type="evidence" value="ECO:0007669"/>
    <property type="project" value="UniProtKB-UniRule"/>
</dbReference>
<feature type="transmembrane region" description="Helical" evidence="9">
    <location>
        <begin position="39"/>
        <end position="58"/>
    </location>
</feature>
<comment type="caution">
    <text evidence="9">Lacks conserved residue(s) required for the propagation of feature annotation.</text>
</comment>
<dbReference type="RefSeq" id="WP_133737109.1">
    <property type="nucleotide sequence ID" value="NZ_SOAX01000008.1"/>
</dbReference>
<proteinExistence type="inferred from homology"/>
<dbReference type="InterPro" id="IPR005807">
    <property type="entry name" value="SecE_bac"/>
</dbReference>
<dbReference type="GO" id="GO:0009306">
    <property type="term" value="P:protein secretion"/>
    <property type="evidence" value="ECO:0007669"/>
    <property type="project" value="UniProtKB-UniRule"/>
</dbReference>
<keyword evidence="6 9" id="KW-1133">Transmembrane helix</keyword>
<dbReference type="PANTHER" id="PTHR33910:SF1">
    <property type="entry name" value="PROTEIN TRANSLOCASE SUBUNIT SECE"/>
    <property type="match status" value="1"/>
</dbReference>
<accession>A0A4R7JGJ8</accession>
<keyword evidence="11" id="KW-1185">Reference proteome</keyword>
<keyword evidence="4 9" id="KW-0812">Transmembrane</keyword>
<feature type="transmembrane region" description="Helical" evidence="9">
    <location>
        <begin position="88"/>
        <end position="109"/>
    </location>
</feature>
<comment type="function">
    <text evidence="9">Essential subunit of the Sec protein translocation channel SecYEG. Clamps together the 2 halves of SecY. May contact the channel plug during translocation.</text>
</comment>
<keyword evidence="8 9" id="KW-0472">Membrane</keyword>
<dbReference type="GO" id="GO:0043952">
    <property type="term" value="P:protein transport by the Sec complex"/>
    <property type="evidence" value="ECO:0007669"/>
    <property type="project" value="UniProtKB-UniRule"/>
</dbReference>
<keyword evidence="7 9" id="KW-0811">Translocation</keyword>
<dbReference type="GO" id="GO:0008320">
    <property type="term" value="F:protein transmembrane transporter activity"/>
    <property type="evidence" value="ECO:0007669"/>
    <property type="project" value="UniProtKB-UniRule"/>
</dbReference>
<gene>
    <name evidence="9" type="primary">secE</name>
    <name evidence="10" type="ORF">DES49_2883</name>
</gene>
<evidence type="ECO:0000256" key="6">
    <source>
        <dbReference type="ARBA" id="ARBA00022989"/>
    </source>
</evidence>
<dbReference type="InterPro" id="IPR001901">
    <property type="entry name" value="Translocase_SecE/Sec61-g"/>
</dbReference>
<evidence type="ECO:0000256" key="2">
    <source>
        <dbReference type="ARBA" id="ARBA00022448"/>
    </source>
</evidence>
<dbReference type="AlphaFoldDB" id="A0A4R7JGJ8"/>
<evidence type="ECO:0000256" key="1">
    <source>
        <dbReference type="ARBA" id="ARBA00004370"/>
    </source>
</evidence>
<keyword evidence="2 9" id="KW-0813">Transport</keyword>
<dbReference type="EMBL" id="SOAX01000008">
    <property type="protein sequence ID" value="TDT36932.1"/>
    <property type="molecule type" value="Genomic_DNA"/>
</dbReference>
<comment type="caution">
    <text evidence="10">The sequence shown here is derived from an EMBL/GenBank/DDBJ whole genome shotgun (WGS) entry which is preliminary data.</text>
</comment>
<dbReference type="PANTHER" id="PTHR33910">
    <property type="entry name" value="PROTEIN TRANSLOCASE SUBUNIT SECE"/>
    <property type="match status" value="1"/>
</dbReference>
<dbReference type="GO" id="GO:0006605">
    <property type="term" value="P:protein targeting"/>
    <property type="evidence" value="ECO:0007669"/>
    <property type="project" value="UniProtKB-UniRule"/>
</dbReference>
<dbReference type="InterPro" id="IPR038379">
    <property type="entry name" value="SecE_sf"/>
</dbReference>
<dbReference type="NCBIfam" id="NF004379">
    <property type="entry name" value="PRK05740.2-5"/>
    <property type="match status" value="1"/>
</dbReference>
<name>A0A4R7JGJ8_9GAMM</name>
<dbReference type="PRINTS" id="PR01650">
    <property type="entry name" value="SECETRNLCASE"/>
</dbReference>
<sequence length="122" mass="13367">MESSSRQASTRFDAVKWVVVVAVIAVGVAGNYYFGNESLLYRTLAMVALALVAGFIALQTDKGRRLAQLMKEAKVEIRKVVWPTRQELLQTTAIVLAFVLLVALLLWGMDSLVAWVVASLIG</sequence>
<evidence type="ECO:0000313" key="10">
    <source>
        <dbReference type="EMBL" id="TDT36932.1"/>
    </source>
</evidence>
<keyword evidence="3 9" id="KW-1003">Cell membrane</keyword>
<evidence type="ECO:0000256" key="5">
    <source>
        <dbReference type="ARBA" id="ARBA00022927"/>
    </source>
</evidence>
<dbReference type="HAMAP" id="MF_00422">
    <property type="entry name" value="SecE"/>
    <property type="match status" value="1"/>
</dbReference>
<evidence type="ECO:0000256" key="8">
    <source>
        <dbReference type="ARBA" id="ARBA00023136"/>
    </source>
</evidence>
<evidence type="ECO:0000256" key="4">
    <source>
        <dbReference type="ARBA" id="ARBA00022692"/>
    </source>
</evidence>
<evidence type="ECO:0000313" key="11">
    <source>
        <dbReference type="Proteomes" id="UP000295830"/>
    </source>
</evidence>
<dbReference type="Proteomes" id="UP000295830">
    <property type="component" value="Unassembled WGS sequence"/>
</dbReference>
<evidence type="ECO:0000256" key="7">
    <source>
        <dbReference type="ARBA" id="ARBA00023010"/>
    </source>
</evidence>
<evidence type="ECO:0000256" key="9">
    <source>
        <dbReference type="HAMAP-Rule" id="MF_00422"/>
    </source>
</evidence>
<evidence type="ECO:0000256" key="3">
    <source>
        <dbReference type="ARBA" id="ARBA00022475"/>
    </source>
</evidence>
<organism evidence="10 11">
    <name type="scientific">Halospina denitrificans</name>
    <dbReference type="NCBI Taxonomy" id="332522"/>
    <lineage>
        <taxon>Bacteria</taxon>
        <taxon>Pseudomonadati</taxon>
        <taxon>Pseudomonadota</taxon>
        <taxon>Gammaproteobacteria</taxon>
        <taxon>Halospina</taxon>
    </lineage>
</organism>
<comment type="subunit">
    <text evidence="9">Component of the Sec protein translocase complex. Heterotrimer consisting of SecY, SecE and SecG subunits. The heterotrimers can form oligomers, although 1 heterotrimer is thought to be able to translocate proteins. Interacts with the ribosome. Interacts with SecDF, and other proteins may be involved. Interacts with SecA.</text>
</comment>
<comment type="subcellular location">
    <subcellularLocation>
        <location evidence="1">Membrane</location>
    </subcellularLocation>
</comment>
<dbReference type="Pfam" id="PF00584">
    <property type="entry name" value="SecE"/>
    <property type="match status" value="1"/>
</dbReference>
<feature type="transmembrane region" description="Helical" evidence="9">
    <location>
        <begin position="12"/>
        <end position="33"/>
    </location>
</feature>
<dbReference type="PROSITE" id="PS01067">
    <property type="entry name" value="SECE_SEC61G"/>
    <property type="match status" value="1"/>
</dbReference>
<dbReference type="Gene3D" id="1.20.5.1030">
    <property type="entry name" value="Preprotein translocase secy subunit"/>
    <property type="match status" value="1"/>
</dbReference>
<reference evidence="10 11" key="1">
    <citation type="submission" date="2019-03" db="EMBL/GenBank/DDBJ databases">
        <title>Genomic Encyclopedia of Type Strains, Phase IV (KMG-IV): sequencing the most valuable type-strain genomes for metagenomic binning, comparative biology and taxonomic classification.</title>
        <authorList>
            <person name="Goeker M."/>
        </authorList>
    </citation>
    <scope>NUCLEOTIDE SEQUENCE [LARGE SCALE GENOMIC DNA]</scope>
    <source>
        <strain evidence="10 11">DSM 15505</strain>
    </source>
</reference>
<dbReference type="GO" id="GO:0065002">
    <property type="term" value="P:intracellular protein transmembrane transport"/>
    <property type="evidence" value="ECO:0007669"/>
    <property type="project" value="UniProtKB-UniRule"/>
</dbReference>
<keyword evidence="5 9" id="KW-0653">Protein transport</keyword>
<protein>
    <recommendedName>
        <fullName evidence="9">Protein translocase subunit SecE</fullName>
    </recommendedName>
</protein>
<dbReference type="NCBIfam" id="TIGR00964">
    <property type="entry name" value="secE_bact"/>
    <property type="match status" value="1"/>
</dbReference>